<reference evidence="2" key="2">
    <citation type="submission" date="2012-06" db="EMBL/GenBank/DDBJ databases">
        <authorList>
            <person name="Yu Y."/>
            <person name="Currie J."/>
            <person name="Lomeli R."/>
            <person name="Angelova A."/>
            <person name="Collura K."/>
            <person name="Wissotski M."/>
            <person name="Campos D."/>
            <person name="Kudrna D."/>
            <person name="Golser W."/>
            <person name="Ashely E."/>
            <person name="Descour A."/>
            <person name="Fernandes J."/>
            <person name="Soderlund C."/>
            <person name="Walbot V."/>
        </authorList>
    </citation>
    <scope>NUCLEOTIDE SEQUENCE</scope>
    <source>
        <strain evidence="2">B73</strain>
    </source>
</reference>
<organism evidence="2">
    <name type="scientific">Zea mays</name>
    <name type="common">Maize</name>
    <dbReference type="NCBI Taxonomy" id="4577"/>
    <lineage>
        <taxon>Eukaryota</taxon>
        <taxon>Viridiplantae</taxon>
        <taxon>Streptophyta</taxon>
        <taxon>Embryophyta</taxon>
        <taxon>Tracheophyta</taxon>
        <taxon>Spermatophyta</taxon>
        <taxon>Magnoliopsida</taxon>
        <taxon>Liliopsida</taxon>
        <taxon>Poales</taxon>
        <taxon>Poaceae</taxon>
        <taxon>PACMAD clade</taxon>
        <taxon>Panicoideae</taxon>
        <taxon>Andropogonodae</taxon>
        <taxon>Andropogoneae</taxon>
        <taxon>Tripsacinae</taxon>
        <taxon>Zea</taxon>
    </lineage>
</organism>
<accession>C0PGS9</accession>
<proteinExistence type="evidence at transcript level"/>
<name>C0PGS9_MAIZE</name>
<feature type="region of interest" description="Disordered" evidence="1">
    <location>
        <begin position="138"/>
        <end position="162"/>
    </location>
</feature>
<reference evidence="2" key="1">
    <citation type="journal article" date="2009" name="PLoS Genet.">
        <title>Sequencing, mapping, and analysis of 27,455 maize full-length cDNAs.</title>
        <authorList>
            <person name="Soderlund C."/>
            <person name="Descour A."/>
            <person name="Kudrna D."/>
            <person name="Bomhoff M."/>
            <person name="Boyd L."/>
            <person name="Currie J."/>
            <person name="Angelova A."/>
            <person name="Collura K."/>
            <person name="Wissotski M."/>
            <person name="Ashley E."/>
            <person name="Morrow D."/>
            <person name="Fernandes J."/>
            <person name="Walbot V."/>
            <person name="Yu Y."/>
        </authorList>
    </citation>
    <scope>NUCLEOTIDE SEQUENCE</scope>
    <source>
        <strain evidence="2">B73</strain>
    </source>
</reference>
<protein>
    <submittedName>
        <fullName evidence="2">Uncharacterized protein</fullName>
    </submittedName>
</protein>
<evidence type="ECO:0000313" key="2">
    <source>
        <dbReference type="EMBL" id="ACN34395.1"/>
    </source>
</evidence>
<sequence length="162" mass="17958">MQDNKHNKHKSSQTILLLHQVERYRTIITHNLKHDRGGGVRMNCEQADALQRPLECHLIFPLLPSDLAGLGLPHDLDGGLLGVLALPGSRLGPVHSGQHDGVALRPPRGAVGAVERVPGAGERPELVRIPPIRAATSLHHPLPLRSGCPRRRRRRREKPDRR</sequence>
<dbReference type="AlphaFoldDB" id="C0PGS9"/>
<dbReference type="EMBL" id="BT067498">
    <property type="protein sequence ID" value="ACN34395.1"/>
    <property type="molecule type" value="mRNA"/>
</dbReference>
<evidence type="ECO:0000256" key="1">
    <source>
        <dbReference type="SAM" id="MobiDB-lite"/>
    </source>
</evidence>